<reference evidence="2 3" key="1">
    <citation type="submission" date="2016-02" db="EMBL/GenBank/DDBJ databases">
        <title>Genome analysis of coral dinoflagellate symbionts highlights evolutionary adaptations to a symbiotic lifestyle.</title>
        <authorList>
            <person name="Aranda M."/>
            <person name="Li Y."/>
            <person name="Liew Y.J."/>
            <person name="Baumgarten S."/>
            <person name="Simakov O."/>
            <person name="Wilson M."/>
            <person name="Piel J."/>
            <person name="Ashoor H."/>
            <person name="Bougouffa S."/>
            <person name="Bajic V.B."/>
            <person name="Ryu T."/>
            <person name="Ravasi T."/>
            <person name="Bayer T."/>
            <person name="Micklem G."/>
            <person name="Kim H."/>
            <person name="Bhak J."/>
            <person name="Lajeunesse T.C."/>
            <person name="Voolstra C.R."/>
        </authorList>
    </citation>
    <scope>NUCLEOTIDE SEQUENCE [LARGE SCALE GENOMIC DNA]</scope>
    <source>
        <strain evidence="2 3">CCMP2467</strain>
    </source>
</reference>
<dbReference type="OrthoDB" id="2419021at2759"/>
<organism evidence="2 3">
    <name type="scientific">Symbiodinium microadriaticum</name>
    <name type="common">Dinoflagellate</name>
    <name type="synonym">Zooxanthella microadriatica</name>
    <dbReference type="NCBI Taxonomy" id="2951"/>
    <lineage>
        <taxon>Eukaryota</taxon>
        <taxon>Sar</taxon>
        <taxon>Alveolata</taxon>
        <taxon>Dinophyceae</taxon>
        <taxon>Suessiales</taxon>
        <taxon>Symbiodiniaceae</taxon>
        <taxon>Symbiodinium</taxon>
    </lineage>
</organism>
<evidence type="ECO:0000313" key="3">
    <source>
        <dbReference type="Proteomes" id="UP000186817"/>
    </source>
</evidence>
<proteinExistence type="predicted"/>
<comment type="caution">
    <text evidence="2">The sequence shown here is derived from an EMBL/GenBank/DDBJ whole genome shotgun (WGS) entry which is preliminary data.</text>
</comment>
<dbReference type="AlphaFoldDB" id="A0A1Q9EBG1"/>
<dbReference type="Proteomes" id="UP000186817">
    <property type="component" value="Unassembled WGS sequence"/>
</dbReference>
<name>A0A1Q9EBG1_SYMMI</name>
<gene>
    <name evidence="2" type="ORF">AK812_SmicGene12152</name>
</gene>
<keyword evidence="3" id="KW-1185">Reference proteome</keyword>
<sequence length="615" mass="69260">MAFADSQAGQDRNVLFIVDLPKGVSADKMDRLHMAHGLAKPINYQFVQRNANANKEVSCALFTYLSSADAESALEVLIDLPVEHNGRYWPLRVEIAGPRALQEVSVLLHATAPAMMNQQPQQGEKALSKMSARQQSMLDRLHEHAAALGGECLAIGYKNNNTKVPWQCQHGHTWDARPDNVLNNKHWCPECARNRRRIPLQRLQDHAKARGGRCLSKSKHNRSQAKVLWQCKLGHTWEATPNMVLNHGTWCPKCSRKGRTYKRRSLKDLQEHAASLGGRCRATTYEGMRVPVFWQCYKGHTWRASPNKVLNSKTWCPECAGNALLDLRRLQEHALHRGGECLATEYVNSRSKVTWKCEHGHTWDAAPYSLVNKGSWCPHCRKIGLARLRAHAASLGGKCLAQSYENKQVKLPWQCKEGHKWEATATNVLHGNTCCPQCAASTWRTEAEVRSTLETIFHPASFQACCPSFLGGLQLDGFCPGLSLAFEYQGEQHYDPENYFHFGDHASFHAQRERDARKAKLCKETGVRLLIVPCFVNDKRTFVLTALLRWFSWAQIAPKDSSLILLGQVPAEWTAEDLKVFHDSLDIERLVGVRILPSTDGGNAGFQSISSIRFF</sequence>
<accession>A0A1Q9EBG1</accession>
<dbReference type="Gene3D" id="3.40.960.10">
    <property type="entry name" value="VSR Endonuclease"/>
    <property type="match status" value="1"/>
</dbReference>
<dbReference type="InterPro" id="IPR025487">
    <property type="entry name" value="DUF4379"/>
</dbReference>
<evidence type="ECO:0000259" key="1">
    <source>
        <dbReference type="Pfam" id="PF14311"/>
    </source>
</evidence>
<dbReference type="EMBL" id="LSRX01000202">
    <property type="protein sequence ID" value="OLQ04743.1"/>
    <property type="molecule type" value="Genomic_DNA"/>
</dbReference>
<feature type="domain" description="Treble clef zinc finger" evidence="1">
    <location>
        <begin position="348"/>
        <end position="382"/>
    </location>
</feature>
<dbReference type="Pfam" id="PF14311">
    <property type="entry name" value="DUF4379"/>
    <property type="match status" value="1"/>
</dbReference>
<evidence type="ECO:0000313" key="2">
    <source>
        <dbReference type="EMBL" id="OLQ04743.1"/>
    </source>
</evidence>
<protein>
    <recommendedName>
        <fullName evidence="1">Treble clef zinc finger domain-containing protein</fullName>
    </recommendedName>
</protein>